<evidence type="ECO:0000313" key="10">
    <source>
        <dbReference type="EMBL" id="WVW78848.1"/>
    </source>
</evidence>
<dbReference type="FunFam" id="3.40.50.1360:FF:000014">
    <property type="entry name" value="Ribose 5-phosphate isomerase"/>
    <property type="match status" value="1"/>
</dbReference>
<dbReference type="Gene3D" id="3.40.50.1360">
    <property type="match status" value="1"/>
</dbReference>
<keyword evidence="6 9" id="KW-0413">Isomerase</keyword>
<evidence type="ECO:0000256" key="2">
    <source>
        <dbReference type="ARBA" id="ARBA00004988"/>
    </source>
</evidence>
<evidence type="ECO:0000256" key="8">
    <source>
        <dbReference type="ARBA" id="ARBA00032273"/>
    </source>
</evidence>
<evidence type="ECO:0000256" key="5">
    <source>
        <dbReference type="ARBA" id="ARBA00019150"/>
    </source>
</evidence>
<evidence type="ECO:0000313" key="9">
    <source>
        <dbReference type="EMBL" id="OCF26498.1"/>
    </source>
</evidence>
<proteinExistence type="inferred from homology"/>
<dbReference type="RefSeq" id="XP_019047568.1">
    <property type="nucleotide sequence ID" value="XM_019190820.1"/>
</dbReference>
<sequence length="320" mass="33911">MPTPAAELLKAKLSGGGASDIKASSPLFIPPTQPLTPGKQLPTSVPLPVLPAVESAKRLAAFAAVDRHIGLQHKVIGIGSGSTVPYVVDRILAQGFEANKDRVFLPTGFQSKELIIKAGLTLGDVDQYARIDVTIDGADEVDNDLNSIKGGGACQLREKVLAEAADTWVIVADYRKNSHILGTTWTQGIPIEVAPFAYAKVLTNLSHMGSPQKLPNGKPGLTLRMGKMKAGPVVSDNGNFIIDAPFPEEMMKDPVDLLHKIKMLTGVVEVGLFCNMAKAAYFGNEDGTVLIRSDDGSVDKISSVPNTPELKAQVNDAAVP</sequence>
<dbReference type="SUPFAM" id="SSF75445">
    <property type="entry name" value="D-ribose-5-phosphate isomerase (RpiA), lid domain"/>
    <property type="match status" value="1"/>
</dbReference>
<dbReference type="STRING" id="1296100.A0A1B9G667"/>
<reference evidence="10" key="4">
    <citation type="submission" date="2024-02" db="EMBL/GenBank/DDBJ databases">
        <title>Comparative genomics of Cryptococcus and Kwoniella reveals pathogenesis evolution and contrasting modes of karyotype evolution via chromosome fusion or intercentromeric recombination.</title>
        <authorList>
            <person name="Coelho M.A."/>
            <person name="David-Palma M."/>
            <person name="Shea T."/>
            <person name="Bowers K."/>
            <person name="McGinley-Smith S."/>
            <person name="Mohammad A.W."/>
            <person name="Gnirke A."/>
            <person name="Yurkov A.M."/>
            <person name="Nowrousian M."/>
            <person name="Sun S."/>
            <person name="Cuomo C.A."/>
            <person name="Heitman J."/>
        </authorList>
    </citation>
    <scope>NUCLEOTIDE SEQUENCE</scope>
    <source>
        <strain evidence="10">CBS 10118</strain>
    </source>
</reference>
<dbReference type="GO" id="GO:0004751">
    <property type="term" value="F:ribose-5-phosphate isomerase activity"/>
    <property type="evidence" value="ECO:0007669"/>
    <property type="project" value="UniProtKB-EC"/>
</dbReference>
<dbReference type="OrthoDB" id="1555531at2759"/>
<dbReference type="Gene3D" id="3.30.70.260">
    <property type="match status" value="1"/>
</dbReference>
<dbReference type="PANTHER" id="PTHR11934:SF0">
    <property type="entry name" value="RIBOSE-5-PHOSPHATE ISOMERASE"/>
    <property type="match status" value="1"/>
</dbReference>
<evidence type="ECO:0000256" key="6">
    <source>
        <dbReference type="ARBA" id="ARBA00023235"/>
    </source>
</evidence>
<evidence type="ECO:0000256" key="3">
    <source>
        <dbReference type="ARBA" id="ARBA00008088"/>
    </source>
</evidence>
<reference evidence="9" key="3">
    <citation type="submission" date="2014-01" db="EMBL/GenBank/DDBJ databases">
        <title>Evolution of pathogenesis and genome organization in the Tremellales.</title>
        <authorList>
            <person name="Cuomo C."/>
            <person name="Litvintseva A."/>
            <person name="Heitman J."/>
            <person name="Chen Y."/>
            <person name="Sun S."/>
            <person name="Springer D."/>
            <person name="Dromer F."/>
            <person name="Young S."/>
            <person name="Zeng Q."/>
            <person name="Chapman S."/>
            <person name="Gujja S."/>
            <person name="Saif S."/>
            <person name="Birren B."/>
        </authorList>
    </citation>
    <scope>NUCLEOTIDE SEQUENCE</scope>
    <source>
        <strain evidence="9">CBS 10118</strain>
    </source>
</reference>
<evidence type="ECO:0000313" key="11">
    <source>
        <dbReference type="Proteomes" id="UP000092730"/>
    </source>
</evidence>
<accession>A0A1B9G667</accession>
<dbReference type="Proteomes" id="UP000092730">
    <property type="component" value="Chromosome 1"/>
</dbReference>
<comment type="catalytic activity">
    <reaction evidence="1">
        <text>aldehydo-D-ribose 5-phosphate = D-ribulose 5-phosphate</text>
        <dbReference type="Rhea" id="RHEA:14657"/>
        <dbReference type="ChEBI" id="CHEBI:58121"/>
        <dbReference type="ChEBI" id="CHEBI:58273"/>
        <dbReference type="EC" id="5.3.1.6"/>
    </reaction>
</comment>
<evidence type="ECO:0000256" key="7">
    <source>
        <dbReference type="ARBA" id="ARBA00029734"/>
    </source>
</evidence>
<dbReference type="PANTHER" id="PTHR11934">
    <property type="entry name" value="RIBOSE-5-PHOSPHATE ISOMERASE"/>
    <property type="match status" value="1"/>
</dbReference>
<dbReference type="NCBIfam" id="TIGR00021">
    <property type="entry name" value="rpiA"/>
    <property type="match status" value="1"/>
</dbReference>
<dbReference type="EMBL" id="CP144541">
    <property type="protein sequence ID" value="WVW78848.1"/>
    <property type="molecule type" value="Genomic_DNA"/>
</dbReference>
<evidence type="ECO:0000256" key="1">
    <source>
        <dbReference type="ARBA" id="ARBA00001713"/>
    </source>
</evidence>
<dbReference type="GO" id="GO:0009052">
    <property type="term" value="P:pentose-phosphate shunt, non-oxidative branch"/>
    <property type="evidence" value="ECO:0007669"/>
    <property type="project" value="InterPro"/>
</dbReference>
<dbReference type="AlphaFoldDB" id="A0A1B9G667"/>
<dbReference type="EC" id="5.3.1.6" evidence="4"/>
<dbReference type="CDD" id="cd01398">
    <property type="entry name" value="RPI_A"/>
    <property type="match status" value="1"/>
</dbReference>
<evidence type="ECO:0000256" key="4">
    <source>
        <dbReference type="ARBA" id="ARBA00011959"/>
    </source>
</evidence>
<dbReference type="GO" id="GO:0005737">
    <property type="term" value="C:cytoplasm"/>
    <property type="evidence" value="ECO:0007669"/>
    <property type="project" value="TreeGrafter"/>
</dbReference>
<dbReference type="KEGG" id="kbi:30208583"/>
<comment type="pathway">
    <text evidence="2">Carbohydrate degradation; pentose phosphate pathway; D-ribose 5-phosphate from D-ribulose 5-phosphate (non-oxidative stage): step 1/1.</text>
</comment>
<name>A0A1B9G667_9TREE</name>
<dbReference type="UniPathway" id="UPA00115">
    <property type="reaction ID" value="UER00412"/>
</dbReference>
<gene>
    <name evidence="9" type="ORF">I302_04184</name>
    <name evidence="10" type="ORF">I302_100811</name>
</gene>
<dbReference type="VEuPathDB" id="FungiDB:I302_04184"/>
<keyword evidence="11" id="KW-1185">Reference proteome</keyword>
<organism evidence="9">
    <name type="scientific">Kwoniella bestiolae CBS 10118</name>
    <dbReference type="NCBI Taxonomy" id="1296100"/>
    <lineage>
        <taxon>Eukaryota</taxon>
        <taxon>Fungi</taxon>
        <taxon>Dikarya</taxon>
        <taxon>Basidiomycota</taxon>
        <taxon>Agaricomycotina</taxon>
        <taxon>Tremellomycetes</taxon>
        <taxon>Tremellales</taxon>
        <taxon>Cryptococcaceae</taxon>
        <taxon>Kwoniella</taxon>
    </lineage>
</organism>
<reference evidence="9" key="1">
    <citation type="submission" date="2013-07" db="EMBL/GenBank/DDBJ databases">
        <title>The Genome Sequence of Cryptococcus bestiolae CBS10118.</title>
        <authorList>
            <consortium name="The Broad Institute Genome Sequencing Platform"/>
            <person name="Cuomo C."/>
            <person name="Litvintseva A."/>
            <person name="Chen Y."/>
            <person name="Heitman J."/>
            <person name="Sun S."/>
            <person name="Springer D."/>
            <person name="Dromer F."/>
            <person name="Young S.K."/>
            <person name="Zeng Q."/>
            <person name="Gargeya S."/>
            <person name="Fitzgerald M."/>
            <person name="Abouelleil A."/>
            <person name="Alvarado L."/>
            <person name="Berlin A.M."/>
            <person name="Chapman S.B."/>
            <person name="Dewar J."/>
            <person name="Goldberg J."/>
            <person name="Griggs A."/>
            <person name="Gujja S."/>
            <person name="Hansen M."/>
            <person name="Howarth C."/>
            <person name="Imamovic A."/>
            <person name="Larimer J."/>
            <person name="McCowan C."/>
            <person name="Murphy C."/>
            <person name="Pearson M."/>
            <person name="Priest M."/>
            <person name="Roberts A."/>
            <person name="Saif S."/>
            <person name="Shea T."/>
            <person name="Sykes S."/>
            <person name="Wortman J."/>
            <person name="Nusbaum C."/>
            <person name="Birren B."/>
        </authorList>
    </citation>
    <scope>NUCLEOTIDE SEQUENCE [LARGE SCALE GENOMIC DNA]</scope>
    <source>
        <strain evidence="9">CBS 10118</strain>
    </source>
</reference>
<protein>
    <recommendedName>
        <fullName evidence="5">Ribose-5-phosphate isomerase</fullName>
        <ecNumber evidence="4">5.3.1.6</ecNumber>
    </recommendedName>
    <alternativeName>
        <fullName evidence="8">D-ribose-5-phosphate ketol-isomerase</fullName>
    </alternativeName>
    <alternativeName>
        <fullName evidence="7">Phosphoriboisomerase</fullName>
    </alternativeName>
</protein>
<reference evidence="10" key="2">
    <citation type="submission" date="2013-07" db="EMBL/GenBank/DDBJ databases">
        <authorList>
            <consortium name="The Broad Institute Genome Sequencing Platform"/>
            <person name="Cuomo C."/>
            <person name="Litvintseva A."/>
            <person name="Chen Y."/>
            <person name="Heitman J."/>
            <person name="Sun S."/>
            <person name="Springer D."/>
            <person name="Dromer F."/>
            <person name="Young S.K."/>
            <person name="Zeng Q."/>
            <person name="Gargeya S."/>
            <person name="Fitzgerald M."/>
            <person name="Abouelleil A."/>
            <person name="Alvarado L."/>
            <person name="Berlin A.M."/>
            <person name="Chapman S.B."/>
            <person name="Dewar J."/>
            <person name="Goldberg J."/>
            <person name="Griggs A."/>
            <person name="Gujja S."/>
            <person name="Hansen M."/>
            <person name="Howarth C."/>
            <person name="Imamovic A."/>
            <person name="Larimer J."/>
            <person name="McCowan C."/>
            <person name="Murphy C."/>
            <person name="Pearson M."/>
            <person name="Priest M."/>
            <person name="Roberts A."/>
            <person name="Saif S."/>
            <person name="Shea T."/>
            <person name="Sykes S."/>
            <person name="Wortman J."/>
            <person name="Nusbaum C."/>
            <person name="Birren B."/>
        </authorList>
    </citation>
    <scope>NUCLEOTIDE SEQUENCE</scope>
    <source>
        <strain evidence="10">CBS 10118</strain>
    </source>
</reference>
<dbReference type="FunFam" id="3.30.70.260:FF:000053">
    <property type="entry name" value="Ribose-5-phosphate isomerase, putative"/>
    <property type="match status" value="1"/>
</dbReference>
<dbReference type="InterPro" id="IPR037171">
    <property type="entry name" value="NagB/RpiA_transferase-like"/>
</dbReference>
<dbReference type="EMBL" id="KI894020">
    <property type="protein sequence ID" value="OCF26498.1"/>
    <property type="molecule type" value="Genomic_DNA"/>
</dbReference>
<dbReference type="SUPFAM" id="SSF100950">
    <property type="entry name" value="NagB/RpiA/CoA transferase-like"/>
    <property type="match status" value="1"/>
</dbReference>
<comment type="similarity">
    <text evidence="3">Belongs to the ribose 5-phosphate isomerase family.</text>
</comment>
<dbReference type="GeneID" id="30208583"/>
<dbReference type="Pfam" id="PF06026">
    <property type="entry name" value="Rib_5-P_isom_A"/>
    <property type="match status" value="1"/>
</dbReference>
<dbReference type="GO" id="GO:0006014">
    <property type="term" value="P:D-ribose metabolic process"/>
    <property type="evidence" value="ECO:0007669"/>
    <property type="project" value="TreeGrafter"/>
</dbReference>
<dbReference type="InterPro" id="IPR004788">
    <property type="entry name" value="Ribose5P_isomerase_type_A"/>
</dbReference>